<name>A0AAV9X723_9PEZI</name>
<dbReference type="Proteomes" id="UP001365542">
    <property type="component" value="Unassembled WGS sequence"/>
</dbReference>
<feature type="domain" description="F-box" evidence="1">
    <location>
        <begin position="1"/>
        <end position="49"/>
    </location>
</feature>
<proteinExistence type="predicted"/>
<dbReference type="AlphaFoldDB" id="A0AAV9X723"/>
<dbReference type="EMBL" id="JAVHJO010000012">
    <property type="protein sequence ID" value="KAK6532088.1"/>
    <property type="molecule type" value="Genomic_DNA"/>
</dbReference>
<accession>A0AAV9X723</accession>
<reference evidence="2 3" key="1">
    <citation type="submission" date="2019-10" db="EMBL/GenBank/DDBJ databases">
        <authorList>
            <person name="Palmer J.M."/>
        </authorList>
    </citation>
    <scope>NUCLEOTIDE SEQUENCE [LARGE SCALE GENOMIC DNA]</scope>
    <source>
        <strain evidence="2 3">TWF694</strain>
    </source>
</reference>
<comment type="caution">
    <text evidence="2">The sequence shown here is derived from an EMBL/GenBank/DDBJ whole genome shotgun (WGS) entry which is preliminary data.</text>
</comment>
<evidence type="ECO:0000259" key="1">
    <source>
        <dbReference type="PROSITE" id="PS50181"/>
    </source>
</evidence>
<organism evidence="2 3">
    <name type="scientific">Orbilia ellipsospora</name>
    <dbReference type="NCBI Taxonomy" id="2528407"/>
    <lineage>
        <taxon>Eukaryota</taxon>
        <taxon>Fungi</taxon>
        <taxon>Dikarya</taxon>
        <taxon>Ascomycota</taxon>
        <taxon>Pezizomycotina</taxon>
        <taxon>Orbiliomycetes</taxon>
        <taxon>Orbiliales</taxon>
        <taxon>Orbiliaceae</taxon>
        <taxon>Orbilia</taxon>
    </lineage>
</organism>
<dbReference type="InterPro" id="IPR001810">
    <property type="entry name" value="F-box_dom"/>
</dbReference>
<dbReference type="PROSITE" id="PS50181">
    <property type="entry name" value="FBOX"/>
    <property type="match status" value="1"/>
</dbReference>
<gene>
    <name evidence="2" type="ORF">TWF694_003250</name>
</gene>
<protein>
    <recommendedName>
        <fullName evidence="1">F-box domain-containing protein</fullName>
    </recommendedName>
</protein>
<sequence>MPLNTLPVEILASVCEELDEDGHLALRLVSKELNEKIEDLHLHALYRSRNVFSSAAGFENLTKIATHPSNVNQLVKRLVFYVGRPFPSKRNKNTRERKSKMEADVRAQFEEREKMLTDGTHIAILSNAFKHLPKLDSIELAVGTIRSRSDFNMIFPSFRIKPGQILSESELRDIADNWVWRKDDYGDEMQESADSLWEILTRAAPSESIKHIDMNLPRGRGIQASNLTLESQALYNNLESFCLKFAPPKSGSRYSRNPDNPARITQRLQLLNWLHGIGQNLQTLSISFGDWSGFESWGPHDKTLVVLPEFPKLDKLRSLTLRSVDVEFDSFKAALGTYKNLEELRLYRVAMFPEAKYRLKNDPLDPVPRYWFEVLKYLRAEFRNLRVFHLAPHSGSDLSSFSDLREGTVPTVSIVGKWDSPQTDCVTIITRCPMQLEGIRRVTRRNLKEAFENHTDQFNFWEWVTGGKWKEETAREEAWTGCFGSNEYLMENLLYDCKDNDEVRIARGTPDYTRYEKFIADLDITRMGSGMWNRNYGYEDEYWAKFRTIKSDLIRDD</sequence>
<evidence type="ECO:0000313" key="2">
    <source>
        <dbReference type="EMBL" id="KAK6532088.1"/>
    </source>
</evidence>
<keyword evidence="3" id="KW-1185">Reference proteome</keyword>
<evidence type="ECO:0000313" key="3">
    <source>
        <dbReference type="Proteomes" id="UP001365542"/>
    </source>
</evidence>